<dbReference type="EMBL" id="JAACFV010000021">
    <property type="protein sequence ID" value="KAF7511339.1"/>
    <property type="molecule type" value="Genomic_DNA"/>
</dbReference>
<protein>
    <submittedName>
        <fullName evidence="1">Uncharacterized protein</fullName>
    </submittedName>
</protein>
<accession>A0A8H7APV9</accession>
<reference evidence="1" key="1">
    <citation type="submission" date="2020-02" db="EMBL/GenBank/DDBJ databases">
        <authorList>
            <person name="Palmer J.M."/>
        </authorList>
    </citation>
    <scope>NUCLEOTIDE SEQUENCE</scope>
    <source>
        <strain evidence="1">EPUS1.4</strain>
        <tissue evidence="1">Thallus</tissue>
    </source>
</reference>
<evidence type="ECO:0000313" key="2">
    <source>
        <dbReference type="Proteomes" id="UP000606974"/>
    </source>
</evidence>
<comment type="caution">
    <text evidence="1">The sequence shown here is derived from an EMBL/GenBank/DDBJ whole genome shotgun (WGS) entry which is preliminary data.</text>
</comment>
<dbReference type="Proteomes" id="UP000606974">
    <property type="component" value="Unassembled WGS sequence"/>
</dbReference>
<evidence type="ECO:0000313" key="1">
    <source>
        <dbReference type="EMBL" id="KAF7511339.1"/>
    </source>
</evidence>
<proteinExistence type="predicted"/>
<dbReference type="OrthoDB" id="406156at2759"/>
<dbReference type="AlphaFoldDB" id="A0A8H7APV9"/>
<keyword evidence="2" id="KW-1185">Reference proteome</keyword>
<gene>
    <name evidence="1" type="ORF">GJ744_004904</name>
</gene>
<name>A0A8H7APV9_9EURO</name>
<sequence length="86" mass="9902">MNSTGNSLSGKKPPSSPEEKLKYMADLEAEPYNGHQPLRAIEILPGLRDNVEFYNVFRFTPQHERKHLDVIKRNFAKIGRFPSLFS</sequence>
<organism evidence="1 2">
    <name type="scientific">Endocarpon pusillum</name>
    <dbReference type="NCBI Taxonomy" id="364733"/>
    <lineage>
        <taxon>Eukaryota</taxon>
        <taxon>Fungi</taxon>
        <taxon>Dikarya</taxon>
        <taxon>Ascomycota</taxon>
        <taxon>Pezizomycotina</taxon>
        <taxon>Eurotiomycetes</taxon>
        <taxon>Chaetothyriomycetidae</taxon>
        <taxon>Verrucariales</taxon>
        <taxon>Verrucariaceae</taxon>
        <taxon>Endocarpon</taxon>
    </lineage>
</organism>